<dbReference type="HOGENOM" id="CLU_707759_0_0_11"/>
<proteinExistence type="predicted"/>
<dbReference type="eggNOG" id="ENOG5030226">
    <property type="taxonomic scope" value="Bacteria"/>
</dbReference>
<dbReference type="Proteomes" id="UP000001213">
    <property type="component" value="Chromosome"/>
</dbReference>
<feature type="signal peptide" evidence="1">
    <location>
        <begin position="1"/>
        <end position="24"/>
    </location>
</feature>
<dbReference type="Pfam" id="PF24092">
    <property type="entry name" value="DUF7373_C"/>
    <property type="match status" value="1"/>
</dbReference>
<evidence type="ECO:0000259" key="2">
    <source>
        <dbReference type="Pfam" id="PF24088"/>
    </source>
</evidence>
<dbReference type="STRING" id="521096.Tpau_3704"/>
<feature type="domain" description="DUF7373" evidence="2">
    <location>
        <begin position="51"/>
        <end position="245"/>
    </location>
</feature>
<reference evidence="5" key="1">
    <citation type="submission" date="2010-03" db="EMBL/GenBank/DDBJ databases">
        <title>The complete chromosome of Tsukamurella paurometabola DSM 20162.</title>
        <authorList>
            <consortium name="US DOE Joint Genome Institute (JGI-PGF)"/>
            <person name="Lucas S."/>
            <person name="Copeland A."/>
            <person name="Lapidus A."/>
            <person name="Glavina del Rio T."/>
            <person name="Dalin E."/>
            <person name="Tice H."/>
            <person name="Bruce D."/>
            <person name="Goodwin L."/>
            <person name="Pitluck S."/>
            <person name="Kyrpides N."/>
            <person name="Mavromatis K."/>
            <person name="Ivanova N."/>
            <person name="Mikhailova N."/>
            <person name="Munk A.C."/>
            <person name="Brettin T."/>
            <person name="Detter J.C."/>
            <person name="Tapia R."/>
            <person name="Han C."/>
            <person name="Larimer F."/>
            <person name="Land M."/>
            <person name="Hauser L."/>
            <person name="Markowitz V."/>
            <person name="Cheng J.-F."/>
            <person name="Hugenholtz P."/>
            <person name="Woyke T."/>
            <person name="Wu D."/>
            <person name="Jando M."/>
            <person name="Brambilla E."/>
            <person name="Klenk H.-P."/>
            <person name="Eisen J.A."/>
        </authorList>
    </citation>
    <scope>NUCLEOTIDE SEQUENCE [LARGE SCALE GENOMIC DNA]</scope>
    <source>
        <strain evidence="5">ATCC 8368 / DSM 20162 / CCUG 35730 / CIP 100753 / JCM 10117 / KCTC 9821 / NBRC 16120 / NCIMB 702349 / NCTC 13040</strain>
    </source>
</reference>
<feature type="domain" description="DUF7373" evidence="3">
    <location>
        <begin position="272"/>
        <end position="388"/>
    </location>
</feature>
<dbReference type="PROSITE" id="PS51257">
    <property type="entry name" value="PROKAR_LIPOPROTEIN"/>
    <property type="match status" value="1"/>
</dbReference>
<dbReference type="Pfam" id="PF24088">
    <property type="entry name" value="DUF7373"/>
    <property type="match status" value="1"/>
</dbReference>
<feature type="chain" id="PRO_5038573113" description="Lipoprotein" evidence="1">
    <location>
        <begin position="25"/>
        <end position="390"/>
    </location>
</feature>
<evidence type="ECO:0008006" key="6">
    <source>
        <dbReference type="Google" id="ProtNLM"/>
    </source>
</evidence>
<keyword evidence="1" id="KW-0732">Signal</keyword>
<evidence type="ECO:0000256" key="1">
    <source>
        <dbReference type="SAM" id="SignalP"/>
    </source>
</evidence>
<protein>
    <recommendedName>
        <fullName evidence="6">Lipoprotein</fullName>
    </recommendedName>
</protein>
<dbReference type="InterPro" id="IPR055797">
    <property type="entry name" value="DUF7373"/>
</dbReference>
<dbReference type="InterPro" id="IPR056463">
    <property type="entry name" value="DUF7373_C"/>
</dbReference>
<name>D5UY45_TSUPD</name>
<dbReference type="EMBL" id="CP001966">
    <property type="protein sequence ID" value="ADG80282.1"/>
    <property type="molecule type" value="Genomic_DNA"/>
</dbReference>
<evidence type="ECO:0000313" key="5">
    <source>
        <dbReference type="Proteomes" id="UP000001213"/>
    </source>
</evidence>
<keyword evidence="5" id="KW-1185">Reference proteome</keyword>
<evidence type="ECO:0000259" key="3">
    <source>
        <dbReference type="Pfam" id="PF24092"/>
    </source>
</evidence>
<reference evidence="4 5" key="2">
    <citation type="journal article" date="2011" name="Stand. Genomic Sci.">
        <title>Complete genome sequence of Tsukamurella paurometabola type strain (no. 33).</title>
        <authorList>
            <person name="Munk A.C."/>
            <person name="Lapidus A."/>
            <person name="Lucas S."/>
            <person name="Nolan M."/>
            <person name="Tice H."/>
            <person name="Cheng J.F."/>
            <person name="Del Rio T.G."/>
            <person name="Goodwin L."/>
            <person name="Pitluck S."/>
            <person name="Liolios K."/>
            <person name="Huntemann M."/>
            <person name="Ivanova N."/>
            <person name="Mavromatis K."/>
            <person name="Mikhailova N."/>
            <person name="Pati A."/>
            <person name="Chen A."/>
            <person name="Palaniappan K."/>
            <person name="Tapia R."/>
            <person name="Han C."/>
            <person name="Land M."/>
            <person name="Hauser L."/>
            <person name="Chang Y.J."/>
            <person name="Jeffries C.D."/>
            <person name="Brettin T."/>
            <person name="Yasawong M."/>
            <person name="Brambilla E.M."/>
            <person name="Rohde M."/>
            <person name="Sikorski J."/>
            <person name="Goker M."/>
            <person name="Detter J.C."/>
            <person name="Woyke T."/>
            <person name="Bristow J."/>
            <person name="Eisen J.A."/>
            <person name="Markowitz V."/>
            <person name="Hugenholtz P."/>
            <person name="Kyrpides N.C."/>
            <person name="Klenk H.P."/>
        </authorList>
    </citation>
    <scope>NUCLEOTIDE SEQUENCE [LARGE SCALE GENOMIC DNA]</scope>
    <source>
        <strain evidence="5">ATCC 8368 / DSM 20162 / CCUG 35730 / CIP 100753 / JCM 10117 / KCTC 9821 / NBRC 16120 / NCIMB 702349 / NCTC 13040</strain>
    </source>
</reference>
<dbReference type="AlphaFoldDB" id="D5UY45"/>
<sequence>MRFCSTAIAVSALVLVGCSTTVRGTPVADEAAVAAQLDVGSYPKKPRTIATPNDSTARALEASRLADTVPLLREIDPALRYGGGGYLGDRGALKLSLSVSSSLSDAVGDFELGATFSANDHKPGTTGNRTRELTVAVVRMASREAAAKAVASPEFLKPGRYPDTEERPVSLPDRPSAVAFSTEWKTLKNWSVEAIMQVGEYVVGGFAAAPTVAESAKYLSDFLGRQQKNLETFASTPLDRLGTLKADPEGIVRLTLPSTAAGVWATSVSALGRSTDIEFAQRAFTETGVDLVGYGGNSVYRTRDAAAARVLADKEDEWNRSTYPAGSVPTTITVAPGARCWTHPEFEGSKDTTTQCAVARGRYVAFITDGQTTKALQAANASYLVLGEAD</sequence>
<organism evidence="4 5">
    <name type="scientific">Tsukamurella paurometabola (strain ATCC 8368 / DSM 20162 / CCUG 35730 / CIP 100753 / JCM 10117 / KCTC 9821 / NBRC 16120 / NCIMB 702349 / NCTC 13040)</name>
    <name type="common">Corynebacterium paurometabolum</name>
    <dbReference type="NCBI Taxonomy" id="521096"/>
    <lineage>
        <taxon>Bacteria</taxon>
        <taxon>Bacillati</taxon>
        <taxon>Actinomycetota</taxon>
        <taxon>Actinomycetes</taxon>
        <taxon>Mycobacteriales</taxon>
        <taxon>Tsukamurellaceae</taxon>
        <taxon>Tsukamurella</taxon>
    </lineage>
</organism>
<evidence type="ECO:0000313" key="4">
    <source>
        <dbReference type="EMBL" id="ADG80282.1"/>
    </source>
</evidence>
<gene>
    <name evidence="4" type="ordered locus">Tpau_3704</name>
</gene>
<accession>D5UY45</accession>
<dbReference type="KEGG" id="tpr:Tpau_3704"/>